<evidence type="ECO:0000256" key="9">
    <source>
        <dbReference type="ARBA" id="ARBA00023002"/>
    </source>
</evidence>
<dbReference type="InterPro" id="IPR002401">
    <property type="entry name" value="Cyt_P450_E_grp-I"/>
</dbReference>
<dbReference type="InterPro" id="IPR050476">
    <property type="entry name" value="Insect_CytP450_Detox"/>
</dbReference>
<evidence type="ECO:0000256" key="13">
    <source>
        <dbReference type="RuleBase" id="RU000461"/>
    </source>
</evidence>
<keyword evidence="9 13" id="KW-0560">Oxidoreductase</keyword>
<keyword evidence="6 13" id="KW-0479">Metal-binding</keyword>
<evidence type="ECO:0000256" key="14">
    <source>
        <dbReference type="SAM" id="Phobius"/>
    </source>
</evidence>
<dbReference type="Gene3D" id="1.10.630.10">
    <property type="entry name" value="Cytochrome P450"/>
    <property type="match status" value="1"/>
</dbReference>
<dbReference type="InterPro" id="IPR036396">
    <property type="entry name" value="Cyt_P450_sf"/>
</dbReference>
<comment type="cofactor">
    <cofactor evidence="1">
        <name>heme</name>
        <dbReference type="ChEBI" id="CHEBI:30413"/>
    </cofactor>
</comment>
<keyword evidence="15" id="KW-1185">Reference proteome</keyword>
<keyword evidence="14" id="KW-0812">Transmembrane</keyword>
<dbReference type="RefSeq" id="XP_015180260.1">
    <property type="nucleotide sequence ID" value="XM_015324774.1"/>
</dbReference>
<evidence type="ECO:0000256" key="2">
    <source>
        <dbReference type="ARBA" id="ARBA00004174"/>
    </source>
</evidence>
<evidence type="ECO:0000313" key="15">
    <source>
        <dbReference type="Proteomes" id="UP000694924"/>
    </source>
</evidence>
<evidence type="ECO:0000256" key="6">
    <source>
        <dbReference type="ARBA" id="ARBA00022723"/>
    </source>
</evidence>
<dbReference type="PANTHER" id="PTHR24292:SF54">
    <property type="entry name" value="CYP9F3-RELATED"/>
    <property type="match status" value="1"/>
</dbReference>
<keyword evidence="12 14" id="KW-0472">Membrane</keyword>
<dbReference type="PRINTS" id="PR00385">
    <property type="entry name" value="P450"/>
</dbReference>
<evidence type="ECO:0000256" key="7">
    <source>
        <dbReference type="ARBA" id="ARBA00022824"/>
    </source>
</evidence>
<keyword evidence="5 13" id="KW-0349">Heme</keyword>
<keyword evidence="14" id="KW-1133">Transmembrane helix</keyword>
<evidence type="ECO:0000256" key="11">
    <source>
        <dbReference type="ARBA" id="ARBA00023033"/>
    </source>
</evidence>
<keyword evidence="11 13" id="KW-0503">Monooxygenase</keyword>
<evidence type="ECO:0000256" key="8">
    <source>
        <dbReference type="ARBA" id="ARBA00022848"/>
    </source>
</evidence>
<accession>A0ABM1IJ73</accession>
<evidence type="ECO:0000256" key="1">
    <source>
        <dbReference type="ARBA" id="ARBA00001971"/>
    </source>
</evidence>
<keyword evidence="7" id="KW-0256">Endoplasmic reticulum</keyword>
<evidence type="ECO:0000256" key="3">
    <source>
        <dbReference type="ARBA" id="ARBA00004406"/>
    </source>
</evidence>
<proteinExistence type="inferred from homology"/>
<sequence>MPGIFEIICIVTSLVVIFHYYMSRTFNFWKNLGVEGPRPLPLFGNVIDIMLRKKIMAEYLIELCKTYEDKPYFGIYIRSTPILVLKDPQLIKSVLIKDFSCFPQRNLSVTEKVEPLSQHLFHLEADKWKPLRNKLTPAFSSGKLKEMFPLVKECAKHLEQYLDNMPDNNIVEIYELMGRFTTDVIGNCAFGIEMNALADDNSEFRRMGREMFRSGLKRDLREGLRTSFPKLYNQLSFLFDYSHLTKFFLNIVKETMEYRKKHQYIRHDFINILMELREQPHKLGEEVELTDSLCAAQAYLFFGAGFESSAWTMSNVLYELAQNKDIQDRVRQEIDEVFEENEGTILYESVNKMKYLHAVFQETLRKHSPVWGLFRKCVVPSYTFPDTDLTIPKNQKIVIPIYGMHHNPNIYPKPLVFDPERFLDENNSAINDSTYFPFGRGPRSCIGERFAMIQSKVGLASFLRNHQVDVCDKTEIPYPIRQSAFLVHPKRGIYIKVSKIK</sequence>
<evidence type="ECO:0000256" key="12">
    <source>
        <dbReference type="ARBA" id="ARBA00023136"/>
    </source>
</evidence>
<comment type="similarity">
    <text evidence="4 13">Belongs to the cytochrome P450 family.</text>
</comment>
<dbReference type="GeneID" id="107068430"/>
<dbReference type="PROSITE" id="PS00086">
    <property type="entry name" value="CYTOCHROME_P450"/>
    <property type="match status" value="1"/>
</dbReference>
<keyword evidence="10 13" id="KW-0408">Iron</keyword>
<keyword evidence="8" id="KW-0492">Microsome</keyword>
<feature type="transmembrane region" description="Helical" evidence="14">
    <location>
        <begin position="5"/>
        <end position="22"/>
    </location>
</feature>
<dbReference type="CDD" id="cd11056">
    <property type="entry name" value="CYP6-like"/>
    <property type="match status" value="1"/>
</dbReference>
<protein>
    <submittedName>
        <fullName evidence="16">Cytochrome P450 6a2-like</fullName>
    </submittedName>
</protein>
<name>A0ABM1IJ73_POLDO</name>
<evidence type="ECO:0000256" key="10">
    <source>
        <dbReference type="ARBA" id="ARBA00023004"/>
    </source>
</evidence>
<gene>
    <name evidence="16" type="primary">LOC107068430</name>
</gene>
<dbReference type="PANTHER" id="PTHR24292">
    <property type="entry name" value="CYTOCHROME P450"/>
    <property type="match status" value="1"/>
</dbReference>
<dbReference type="Proteomes" id="UP000694924">
    <property type="component" value="Unplaced"/>
</dbReference>
<evidence type="ECO:0000313" key="16">
    <source>
        <dbReference type="RefSeq" id="XP_015180260.1"/>
    </source>
</evidence>
<dbReference type="Pfam" id="PF00067">
    <property type="entry name" value="p450"/>
    <property type="match status" value="1"/>
</dbReference>
<dbReference type="SUPFAM" id="SSF48264">
    <property type="entry name" value="Cytochrome P450"/>
    <property type="match status" value="1"/>
</dbReference>
<evidence type="ECO:0000256" key="4">
    <source>
        <dbReference type="ARBA" id="ARBA00010617"/>
    </source>
</evidence>
<comment type="subcellular location">
    <subcellularLocation>
        <location evidence="3">Endoplasmic reticulum membrane</location>
        <topology evidence="3">Peripheral membrane protein</topology>
    </subcellularLocation>
    <subcellularLocation>
        <location evidence="2">Microsome membrane</location>
        <topology evidence="2">Peripheral membrane protein</topology>
    </subcellularLocation>
</comment>
<dbReference type="InterPro" id="IPR017972">
    <property type="entry name" value="Cyt_P450_CS"/>
</dbReference>
<dbReference type="PRINTS" id="PR00463">
    <property type="entry name" value="EP450I"/>
</dbReference>
<dbReference type="InterPro" id="IPR001128">
    <property type="entry name" value="Cyt_P450"/>
</dbReference>
<organism evidence="15 16">
    <name type="scientific">Polistes dominula</name>
    <name type="common">European paper wasp</name>
    <name type="synonym">Vespa dominula</name>
    <dbReference type="NCBI Taxonomy" id="743375"/>
    <lineage>
        <taxon>Eukaryota</taxon>
        <taxon>Metazoa</taxon>
        <taxon>Ecdysozoa</taxon>
        <taxon>Arthropoda</taxon>
        <taxon>Hexapoda</taxon>
        <taxon>Insecta</taxon>
        <taxon>Pterygota</taxon>
        <taxon>Neoptera</taxon>
        <taxon>Endopterygota</taxon>
        <taxon>Hymenoptera</taxon>
        <taxon>Apocrita</taxon>
        <taxon>Aculeata</taxon>
        <taxon>Vespoidea</taxon>
        <taxon>Vespidae</taxon>
        <taxon>Polistinae</taxon>
        <taxon>Polistini</taxon>
        <taxon>Polistes</taxon>
    </lineage>
</organism>
<reference evidence="16" key="1">
    <citation type="submission" date="2025-08" db="UniProtKB">
        <authorList>
            <consortium name="RefSeq"/>
        </authorList>
    </citation>
    <scope>IDENTIFICATION</scope>
    <source>
        <tissue evidence="16">Whole body</tissue>
    </source>
</reference>
<evidence type="ECO:0000256" key="5">
    <source>
        <dbReference type="ARBA" id="ARBA00022617"/>
    </source>
</evidence>